<dbReference type="Pfam" id="PF02348">
    <property type="entry name" value="CTP_transf_3"/>
    <property type="match status" value="1"/>
</dbReference>
<organism evidence="1 2">
    <name type="scientific">Pseudazoarcus pumilus</name>
    <dbReference type="NCBI Taxonomy" id="2067960"/>
    <lineage>
        <taxon>Bacteria</taxon>
        <taxon>Pseudomonadati</taxon>
        <taxon>Pseudomonadota</taxon>
        <taxon>Betaproteobacteria</taxon>
        <taxon>Rhodocyclales</taxon>
        <taxon>Zoogloeaceae</taxon>
        <taxon>Pseudazoarcus</taxon>
    </lineage>
</organism>
<dbReference type="Gene3D" id="3.90.550.10">
    <property type="entry name" value="Spore Coat Polysaccharide Biosynthesis Protein SpsA, Chain A"/>
    <property type="match status" value="1"/>
</dbReference>
<dbReference type="EMBL" id="CP025682">
    <property type="protein sequence ID" value="AUN93902.1"/>
    <property type="molecule type" value="Genomic_DNA"/>
</dbReference>
<dbReference type="GO" id="GO:0008781">
    <property type="term" value="F:N-acylneuraminate cytidylyltransferase activity"/>
    <property type="evidence" value="ECO:0007669"/>
    <property type="project" value="TreeGrafter"/>
</dbReference>
<dbReference type="RefSeq" id="WP_102245976.1">
    <property type="nucleotide sequence ID" value="NZ_CP025682.1"/>
</dbReference>
<keyword evidence="2" id="KW-1185">Reference proteome</keyword>
<protein>
    <submittedName>
        <fullName evidence="1">Pseudaminic acid cytidylyltransferase</fullName>
    </submittedName>
</protein>
<dbReference type="KEGG" id="atw:C0099_02445"/>
<dbReference type="InterPro" id="IPR029044">
    <property type="entry name" value="Nucleotide-diphossugar_trans"/>
</dbReference>
<dbReference type="OrthoDB" id="9805604at2"/>
<sequence>MRLAIIPARGGSKRIPRKNIKVFCGKPMIAWSIEAARDSGCFDRIVVSTDNDEIASVARHWGAETPFMRPAELSDDHATTMPVIAHAIRWANAHLASVDFACCIYATAPFVQPDDLRNGLTKLENSNFDYVFSVTSYAFPIQRAIRINANGRISMFHPEHMNTRSQDLEEAYHDAGQFYWGRAAAWLEGKAVFSEHAQPVILPRSRVQDIDTHEDWERAEALFRLLDKES</sequence>
<dbReference type="SUPFAM" id="SSF53448">
    <property type="entry name" value="Nucleotide-diphospho-sugar transferases"/>
    <property type="match status" value="1"/>
</dbReference>
<name>A0A2I6S3S6_9RHOO</name>
<gene>
    <name evidence="1" type="primary">pseF</name>
    <name evidence="1" type="ORF">C0099_02445</name>
</gene>
<dbReference type="Proteomes" id="UP000242205">
    <property type="component" value="Chromosome"/>
</dbReference>
<dbReference type="PANTHER" id="PTHR21485:SF6">
    <property type="entry name" value="N-ACYLNEURAMINATE CYTIDYLYLTRANSFERASE-RELATED"/>
    <property type="match status" value="1"/>
</dbReference>
<keyword evidence="1" id="KW-0808">Transferase</keyword>
<dbReference type="NCBIfam" id="TIGR03584">
    <property type="entry name" value="PseF"/>
    <property type="match status" value="1"/>
</dbReference>
<dbReference type="AlphaFoldDB" id="A0A2I6S3S6"/>
<reference evidence="1 2" key="1">
    <citation type="submission" date="2018-01" db="EMBL/GenBank/DDBJ databases">
        <authorList>
            <person name="Fu G.-Y."/>
        </authorList>
    </citation>
    <scope>NUCLEOTIDE SEQUENCE [LARGE SCALE GENOMIC DNA]</scope>
    <source>
        <strain evidence="1 2">SY39</strain>
    </source>
</reference>
<dbReference type="InterPro" id="IPR020039">
    <property type="entry name" value="PseF"/>
</dbReference>
<dbReference type="InterPro" id="IPR003329">
    <property type="entry name" value="Cytidylyl_trans"/>
</dbReference>
<dbReference type="InterPro" id="IPR050793">
    <property type="entry name" value="CMP-NeuNAc_synthase"/>
</dbReference>
<evidence type="ECO:0000313" key="1">
    <source>
        <dbReference type="EMBL" id="AUN93902.1"/>
    </source>
</evidence>
<keyword evidence="1" id="KW-0548">Nucleotidyltransferase</keyword>
<dbReference type="PANTHER" id="PTHR21485">
    <property type="entry name" value="HAD SUPERFAMILY MEMBERS CMAS AND KDSC"/>
    <property type="match status" value="1"/>
</dbReference>
<dbReference type="CDD" id="cd02513">
    <property type="entry name" value="CMP-NeuAc_Synthase"/>
    <property type="match status" value="1"/>
</dbReference>
<evidence type="ECO:0000313" key="2">
    <source>
        <dbReference type="Proteomes" id="UP000242205"/>
    </source>
</evidence>
<accession>A0A2I6S3S6</accession>
<proteinExistence type="predicted"/>